<comment type="caution">
    <text evidence="6">Lacks conserved residue(s) required for the propagation of feature annotation.</text>
</comment>
<dbReference type="InterPro" id="IPR035246">
    <property type="entry name" value="Spermidine_synt_N"/>
</dbReference>
<evidence type="ECO:0000259" key="8">
    <source>
        <dbReference type="PROSITE" id="PS51006"/>
    </source>
</evidence>
<dbReference type="Proteomes" id="UP000000641">
    <property type="component" value="Chromosome"/>
</dbReference>
<keyword evidence="3 6" id="KW-0808">Transferase</keyword>
<dbReference type="EnsemblBacteria" id="ABL78779">
    <property type="protein sequence ID" value="ABL78779"/>
    <property type="gene ID" value="Tpen_1382"/>
</dbReference>
<evidence type="ECO:0000256" key="1">
    <source>
        <dbReference type="ARBA" id="ARBA00007867"/>
    </source>
</evidence>
<feature type="active site" description="Proton acceptor" evidence="6 7">
    <location>
        <position position="183"/>
    </location>
</feature>
<dbReference type="UniPathway" id="UPA00248">
    <property type="reaction ID" value="UER00314"/>
</dbReference>
<dbReference type="GeneID" id="4600370"/>
<dbReference type="InterPro" id="IPR030373">
    <property type="entry name" value="PABS_CS"/>
</dbReference>
<dbReference type="AlphaFoldDB" id="A1RZZ9"/>
<comment type="similarity">
    <text evidence="1 6">Belongs to the spermidine/spermine synthase family.</text>
</comment>
<dbReference type="GO" id="GO:0008295">
    <property type="term" value="P:spermidine biosynthetic process"/>
    <property type="evidence" value="ECO:0007669"/>
    <property type="project" value="UniProtKB-UniRule"/>
</dbReference>
<dbReference type="PANTHER" id="PTHR43317">
    <property type="entry name" value="THERMOSPERMINE SYNTHASE ACAULIS5"/>
    <property type="match status" value="1"/>
</dbReference>
<feature type="domain" description="PABS" evidence="8">
    <location>
        <begin position="28"/>
        <end position="264"/>
    </location>
</feature>
<gene>
    <name evidence="6" type="primary">speE</name>
    <name evidence="9" type="ordered locus">Tpen_1382</name>
</gene>
<dbReference type="Gene3D" id="3.40.50.150">
    <property type="entry name" value="Vaccinia Virus protein VP39"/>
    <property type="match status" value="1"/>
</dbReference>
<dbReference type="InterPro" id="IPR001045">
    <property type="entry name" value="Spermi_synthase"/>
</dbReference>
<dbReference type="SUPFAM" id="SSF53335">
    <property type="entry name" value="S-adenosyl-L-methionine-dependent methyltransferases"/>
    <property type="match status" value="1"/>
</dbReference>
<dbReference type="Pfam" id="PF01564">
    <property type="entry name" value="Spermine_synth"/>
    <property type="match status" value="1"/>
</dbReference>
<comment type="subunit">
    <text evidence="6">Homodimer or homotetramer.</text>
</comment>
<dbReference type="PROSITE" id="PS01330">
    <property type="entry name" value="PABS_1"/>
    <property type="match status" value="1"/>
</dbReference>
<evidence type="ECO:0000256" key="5">
    <source>
        <dbReference type="ARBA" id="ARBA00048874"/>
    </source>
</evidence>
<dbReference type="GO" id="GO:0004766">
    <property type="term" value="F:spermidine synthase activity"/>
    <property type="evidence" value="ECO:0007669"/>
    <property type="project" value="UniProtKB-UniRule"/>
</dbReference>
<proteinExistence type="inferred from homology"/>
<protein>
    <recommendedName>
        <fullName evidence="6">Polyamine aminopropyltransferase</fullName>
    </recommendedName>
    <alternativeName>
        <fullName evidence="6">Putrescine aminopropyltransferase</fullName>
        <shortName evidence="6">PAPT</shortName>
    </alternativeName>
    <alternativeName>
        <fullName evidence="6">Spermidine synthase</fullName>
        <shortName evidence="6">SPDS</shortName>
        <shortName evidence="6">SPDSY</shortName>
        <ecNumber evidence="6">2.5.1.16</ecNumber>
    </alternativeName>
</protein>
<keyword evidence="4 6" id="KW-0620">Polyamine biosynthesis</keyword>
<evidence type="ECO:0000256" key="2">
    <source>
        <dbReference type="ARBA" id="ARBA00022490"/>
    </source>
</evidence>
<dbReference type="GO" id="GO:0010487">
    <property type="term" value="F:thermospermine synthase activity"/>
    <property type="evidence" value="ECO:0007669"/>
    <property type="project" value="UniProtKB-EC"/>
</dbReference>
<feature type="binding site" evidence="6">
    <location>
        <position position="132"/>
    </location>
    <ligand>
        <name>S-methyl-5'-thioadenosine</name>
        <dbReference type="ChEBI" id="CHEBI:17509"/>
    </ligand>
</feature>
<dbReference type="Gene3D" id="2.30.140.10">
    <property type="entry name" value="Spermidine synthase, tetramerisation domain"/>
    <property type="match status" value="1"/>
</dbReference>
<dbReference type="RefSeq" id="WP_011753044.1">
    <property type="nucleotide sequence ID" value="NC_008698.1"/>
</dbReference>
<accession>A1RZZ9</accession>
<keyword evidence="6" id="KW-0745">Spermidine biosynthesis</keyword>
<dbReference type="EMBL" id="CP000505">
    <property type="protein sequence ID" value="ABL78779.1"/>
    <property type="molecule type" value="Genomic_DNA"/>
</dbReference>
<dbReference type="PROSITE" id="PS51006">
    <property type="entry name" value="PABS_2"/>
    <property type="match status" value="1"/>
</dbReference>
<comment type="pathway">
    <text evidence="6">Amine and polyamine biosynthesis; spermidine biosynthesis; spermidine from putrescine: step 1/1.</text>
</comment>
<dbReference type="eggNOG" id="arCOG00050">
    <property type="taxonomic scope" value="Archaea"/>
</dbReference>
<keyword evidence="2" id="KW-0963">Cytoplasm</keyword>
<feature type="binding site" evidence="6">
    <location>
        <position position="112"/>
    </location>
    <ligand>
        <name>spermidine</name>
        <dbReference type="ChEBI" id="CHEBI:57834"/>
    </ligand>
</feature>
<dbReference type="HAMAP" id="MF_00198">
    <property type="entry name" value="Spermidine_synth"/>
    <property type="match status" value="1"/>
</dbReference>
<dbReference type="HOGENOM" id="CLU_048199_0_1_2"/>
<feature type="binding site" evidence="6">
    <location>
        <position position="88"/>
    </location>
    <ligand>
        <name>spermidine</name>
        <dbReference type="ChEBI" id="CHEBI:57834"/>
    </ligand>
</feature>
<dbReference type="CDD" id="cd02440">
    <property type="entry name" value="AdoMet_MTases"/>
    <property type="match status" value="1"/>
</dbReference>
<feature type="binding site" evidence="6">
    <location>
        <position position="57"/>
    </location>
    <ligand>
        <name>S-methyl-5'-thioadenosine</name>
        <dbReference type="ChEBI" id="CHEBI:17509"/>
    </ligand>
</feature>
<dbReference type="OrthoDB" id="10538at2157"/>
<dbReference type="FunFam" id="3.40.50.150:FF:000088">
    <property type="entry name" value="Polyamine aminopropyltransferase"/>
    <property type="match status" value="1"/>
</dbReference>
<evidence type="ECO:0000313" key="9">
    <source>
        <dbReference type="EMBL" id="ABL78779.1"/>
    </source>
</evidence>
<comment type="function">
    <text evidence="6">Catalyzes the irreversible transfer of a propylamine group from the amino donor S-adenosylmethioninamine (decarboxy-AdoMet) to putrescine (1,4-diaminobutane) to yield spermidine.</text>
</comment>
<evidence type="ECO:0000313" key="10">
    <source>
        <dbReference type="Proteomes" id="UP000000641"/>
    </source>
</evidence>
<dbReference type="PANTHER" id="PTHR43317:SF1">
    <property type="entry name" value="THERMOSPERMINE SYNTHASE ACAULIS5"/>
    <property type="match status" value="1"/>
</dbReference>
<dbReference type="Pfam" id="PF17284">
    <property type="entry name" value="Spermine_synt_N"/>
    <property type="match status" value="1"/>
</dbReference>
<comment type="catalytic activity">
    <reaction evidence="5">
        <text>S-adenosyl 3-(methylsulfanyl)propylamine + spermidine = thermospermine + S-methyl-5'-thioadenosine + H(+)</text>
        <dbReference type="Rhea" id="RHEA:30515"/>
        <dbReference type="ChEBI" id="CHEBI:15378"/>
        <dbReference type="ChEBI" id="CHEBI:17509"/>
        <dbReference type="ChEBI" id="CHEBI:57443"/>
        <dbReference type="ChEBI" id="CHEBI:57834"/>
        <dbReference type="ChEBI" id="CHEBI:59903"/>
        <dbReference type="EC" id="2.5.1.79"/>
    </reaction>
</comment>
<dbReference type="KEGG" id="tpe:Tpen_1382"/>
<evidence type="ECO:0000256" key="3">
    <source>
        <dbReference type="ARBA" id="ARBA00022679"/>
    </source>
</evidence>
<dbReference type="InterPro" id="IPR037163">
    <property type="entry name" value="Spermidine_synt_N_sf"/>
</dbReference>
<evidence type="ECO:0000256" key="6">
    <source>
        <dbReference type="HAMAP-Rule" id="MF_00198"/>
    </source>
</evidence>
<dbReference type="InterPro" id="IPR029063">
    <property type="entry name" value="SAM-dependent_MTases_sf"/>
</dbReference>
<keyword evidence="10" id="KW-1185">Reference proteome</keyword>
<sequence>MHSSYILFLGIVNRAGWVAVGGEEGFEGVYIVEPAGRHLRLLFKVSKVYALEKSPYQEVVLAELEGFGRALLLDKFIQSTEKDEYMYHELLVHPAMAAHPAPERVLVLGGGEGATLREVLKHGTVKKAVMVDIDPVVVEFSKKRLGHMHLGSFDDPRVEVVIADGKDYVRQAPSGYFDVVIMDLTDPYASEIAKPLYSPEAFAEVKRILKPDGVVATQAGSSYFYPEEYRSVLESVKKSFAHVSEYWFWVPSFGVNVNFIVASDAYRLEDVVGLVDARLAERGVKTRLLTGRLLEGLLKIGVLYP</sequence>
<evidence type="ECO:0000256" key="4">
    <source>
        <dbReference type="ARBA" id="ARBA00023115"/>
    </source>
</evidence>
<dbReference type="EC" id="2.5.1.16" evidence="6"/>
<feature type="binding site" evidence="6">
    <location>
        <begin position="164"/>
        <end position="165"/>
    </location>
    <ligand>
        <name>S-methyl-5'-thioadenosine</name>
        <dbReference type="ChEBI" id="CHEBI:17509"/>
    </ligand>
</feature>
<evidence type="ECO:0000256" key="7">
    <source>
        <dbReference type="PROSITE-ProRule" id="PRU00354"/>
    </source>
</evidence>
<dbReference type="InterPro" id="IPR030374">
    <property type="entry name" value="PABS"/>
</dbReference>
<dbReference type="STRING" id="368408.Tpen_1382"/>
<name>A1RZZ9_THEPD</name>
<reference evidence="10" key="1">
    <citation type="journal article" date="2008" name="J. Bacteriol.">
        <title>Genome sequence of Thermofilum pendens reveals an exceptional loss of biosynthetic pathways without genome reduction.</title>
        <authorList>
            <person name="Anderson I."/>
            <person name="Rodriguez J."/>
            <person name="Susanti D."/>
            <person name="Porat I."/>
            <person name="Reich C."/>
            <person name="Ulrich L.E."/>
            <person name="Elkins J.G."/>
            <person name="Mavromatis K."/>
            <person name="Lykidis A."/>
            <person name="Kim E."/>
            <person name="Thompson L.S."/>
            <person name="Nolan M."/>
            <person name="Land M."/>
            <person name="Copeland A."/>
            <person name="Lapidus A."/>
            <person name="Lucas S."/>
            <person name="Detter C."/>
            <person name="Zhulin I.B."/>
            <person name="Olsen G.J."/>
            <person name="Whitman W."/>
            <person name="Mukhopadhyay B."/>
            <person name="Bristow J."/>
            <person name="Kyrpides N."/>
        </authorList>
    </citation>
    <scope>NUCLEOTIDE SEQUENCE [LARGE SCALE GENOMIC DNA]</scope>
    <source>
        <strain evidence="10">DSM 2475 / Hrk 5</strain>
    </source>
</reference>
<organism evidence="9 10">
    <name type="scientific">Thermofilum pendens (strain DSM 2475 / Hrk 5)</name>
    <dbReference type="NCBI Taxonomy" id="368408"/>
    <lineage>
        <taxon>Archaea</taxon>
        <taxon>Thermoproteota</taxon>
        <taxon>Thermoprotei</taxon>
        <taxon>Thermofilales</taxon>
        <taxon>Thermofilaceae</taxon>
        <taxon>Thermofilum</taxon>
    </lineage>
</organism>
<comment type="catalytic activity">
    <reaction evidence="6">
        <text>S-adenosyl 3-(methylsulfanyl)propylamine + putrescine = S-methyl-5'-thioadenosine + spermidine + H(+)</text>
        <dbReference type="Rhea" id="RHEA:12721"/>
        <dbReference type="ChEBI" id="CHEBI:15378"/>
        <dbReference type="ChEBI" id="CHEBI:17509"/>
        <dbReference type="ChEBI" id="CHEBI:57443"/>
        <dbReference type="ChEBI" id="CHEBI:57834"/>
        <dbReference type="ChEBI" id="CHEBI:326268"/>
        <dbReference type="EC" id="2.5.1.16"/>
    </reaction>
</comment>